<evidence type="ECO:0000313" key="1">
    <source>
        <dbReference type="EMBL" id="MBO1515659.1"/>
    </source>
</evidence>
<gene>
    <name evidence="1" type="ORF">I7822_29040</name>
</gene>
<reference evidence="1 2" key="1">
    <citation type="submission" date="2021-03" db="EMBL/GenBank/DDBJ databases">
        <title>Whole genome sequence of Metabacillus bambusae BG109.</title>
        <authorList>
            <person name="Jeong J.W."/>
        </authorList>
    </citation>
    <scope>NUCLEOTIDE SEQUENCE [LARGE SCALE GENOMIC DNA]</scope>
    <source>
        <strain evidence="1 2">BG109</strain>
    </source>
</reference>
<evidence type="ECO:0000313" key="2">
    <source>
        <dbReference type="Proteomes" id="UP000663981"/>
    </source>
</evidence>
<sequence length="70" mass="7953">MRESKGVSFNVDDPFEYKLLLFALQQGAFSKYIKRLIQRDMEGVSIPASQPIQDQVIKQFDSPGIADSFI</sequence>
<proteinExistence type="predicted"/>
<dbReference type="Proteomes" id="UP000663981">
    <property type="component" value="Unassembled WGS sequence"/>
</dbReference>
<comment type="caution">
    <text evidence="1">The sequence shown here is derived from an EMBL/GenBank/DDBJ whole genome shotgun (WGS) entry which is preliminary data.</text>
</comment>
<dbReference type="EMBL" id="JAGDEL010000046">
    <property type="protein sequence ID" value="MBO1515659.1"/>
    <property type="molecule type" value="Genomic_DNA"/>
</dbReference>
<name>A0ABS3NBK0_9BACI</name>
<organism evidence="1 2">
    <name type="scientific">Metabacillus bambusae</name>
    <dbReference type="NCBI Taxonomy" id="2795218"/>
    <lineage>
        <taxon>Bacteria</taxon>
        <taxon>Bacillati</taxon>
        <taxon>Bacillota</taxon>
        <taxon>Bacilli</taxon>
        <taxon>Bacillales</taxon>
        <taxon>Bacillaceae</taxon>
        <taxon>Metabacillus</taxon>
    </lineage>
</organism>
<accession>A0ABS3NBK0</accession>
<protein>
    <submittedName>
        <fullName evidence="1">Uncharacterized protein</fullName>
    </submittedName>
</protein>
<keyword evidence="2" id="KW-1185">Reference proteome</keyword>
<dbReference type="RefSeq" id="WP_207982513.1">
    <property type="nucleotide sequence ID" value="NZ_JAGDEL010000046.1"/>
</dbReference>